<dbReference type="SUPFAM" id="SSF47661">
    <property type="entry name" value="t-snare proteins"/>
    <property type="match status" value="1"/>
</dbReference>
<dbReference type="InterPro" id="IPR010989">
    <property type="entry name" value="SNARE"/>
</dbReference>
<dbReference type="InterPro" id="IPR000727">
    <property type="entry name" value="T_SNARE_dom"/>
</dbReference>
<protein>
    <recommendedName>
        <fullName evidence="3">t-SNARE coiled-coil homology domain-containing protein</fullName>
    </recommendedName>
</protein>
<dbReference type="PROSITE" id="PS50192">
    <property type="entry name" value="T_SNARE"/>
    <property type="match status" value="1"/>
</dbReference>
<feature type="domain" description="T-SNARE coiled-coil homology" evidence="3">
    <location>
        <begin position="151"/>
        <end position="213"/>
    </location>
</feature>
<feature type="region of interest" description="Disordered" evidence="1">
    <location>
        <begin position="113"/>
        <end position="138"/>
    </location>
</feature>
<feature type="compositionally biased region" description="Low complexity" evidence="1">
    <location>
        <begin position="113"/>
        <end position="126"/>
    </location>
</feature>
<name>A0ABP0K6W7_9DINO</name>
<dbReference type="Proteomes" id="UP001642484">
    <property type="component" value="Unassembled WGS sequence"/>
</dbReference>
<keyword evidence="5" id="KW-1185">Reference proteome</keyword>
<feature type="transmembrane region" description="Helical" evidence="2">
    <location>
        <begin position="223"/>
        <end position="242"/>
    </location>
</feature>
<accession>A0ABP0K6W7</accession>
<keyword evidence="2" id="KW-0812">Transmembrane</keyword>
<evidence type="ECO:0000313" key="4">
    <source>
        <dbReference type="EMBL" id="CAK9021879.1"/>
    </source>
</evidence>
<reference evidence="4 5" key="1">
    <citation type="submission" date="2024-02" db="EMBL/GenBank/DDBJ databases">
        <authorList>
            <person name="Chen Y."/>
            <person name="Shah S."/>
            <person name="Dougan E. K."/>
            <person name="Thang M."/>
            <person name="Chan C."/>
        </authorList>
    </citation>
    <scope>NUCLEOTIDE SEQUENCE [LARGE SCALE GENOMIC DNA]</scope>
</reference>
<keyword evidence="2" id="KW-1133">Transmembrane helix</keyword>
<gene>
    <name evidence="4" type="ORF">CCMP2556_LOCUS14603</name>
</gene>
<evidence type="ECO:0000259" key="3">
    <source>
        <dbReference type="PROSITE" id="PS50192"/>
    </source>
</evidence>
<evidence type="ECO:0000256" key="2">
    <source>
        <dbReference type="SAM" id="Phobius"/>
    </source>
</evidence>
<keyword evidence="2" id="KW-0472">Membrane</keyword>
<dbReference type="Gene3D" id="1.20.5.110">
    <property type="match status" value="1"/>
</dbReference>
<evidence type="ECO:0000313" key="5">
    <source>
        <dbReference type="Proteomes" id="UP001642484"/>
    </source>
</evidence>
<sequence>MAKPEEAVEAALKTAVKESTALKRLALTPGFEIEAAAREAEASHAKAQRALAEATQMLQVMAQSVVKNDLPAQQLHRVKEQKLRENLQKLSKDLSDAWSQWLKSKEAKRSAAAAASSDLAENAAASHPEEAQTQTQRQIEEVSAGEVDLHAAMVDEYVQDVAAVSQNMKDMQRALLDLALMTQAQGEVLDNIERGMEQASASTDGAARELRVTQRNQMSVRRILCMVIVAMLLAVATCAAAIHRAG</sequence>
<organism evidence="4 5">
    <name type="scientific">Durusdinium trenchii</name>
    <dbReference type="NCBI Taxonomy" id="1381693"/>
    <lineage>
        <taxon>Eukaryota</taxon>
        <taxon>Sar</taxon>
        <taxon>Alveolata</taxon>
        <taxon>Dinophyceae</taxon>
        <taxon>Suessiales</taxon>
        <taxon>Symbiodiniaceae</taxon>
        <taxon>Durusdinium</taxon>
    </lineage>
</organism>
<dbReference type="EMBL" id="CAXAMN010007546">
    <property type="protein sequence ID" value="CAK9021879.1"/>
    <property type="molecule type" value="Genomic_DNA"/>
</dbReference>
<comment type="caution">
    <text evidence="4">The sequence shown here is derived from an EMBL/GenBank/DDBJ whole genome shotgun (WGS) entry which is preliminary data.</text>
</comment>
<evidence type="ECO:0000256" key="1">
    <source>
        <dbReference type="SAM" id="MobiDB-lite"/>
    </source>
</evidence>
<proteinExistence type="predicted"/>